<sequence length="150" mass="16921">MEKKRDAYLLKPSRIYDWAVASGVEVTVNCNNYIIKGILKSVHKFELVIFSEGELFLISRHAIKKCTFSKKPELEEVPLNASKGNDFFIPGNIYNMLISSETSVNIYVNNTVYEDATLIALDKYELTIKCNGNIELISKAGIEYLKAASM</sequence>
<accession>A0A2A4TC70</accession>
<name>A0A2A4TC70_9DELT</name>
<comment type="caution">
    <text evidence="1">The sequence shown here is derived from an EMBL/GenBank/DDBJ whole genome shotgun (WGS) entry which is preliminary data.</text>
</comment>
<protein>
    <submittedName>
        <fullName evidence="1">Uncharacterized protein</fullName>
    </submittedName>
</protein>
<proteinExistence type="predicted"/>
<dbReference type="EMBL" id="NVSR01000001">
    <property type="protein sequence ID" value="PCI30909.1"/>
    <property type="molecule type" value="Genomic_DNA"/>
</dbReference>
<evidence type="ECO:0000313" key="2">
    <source>
        <dbReference type="Proteomes" id="UP000218113"/>
    </source>
</evidence>
<gene>
    <name evidence="1" type="ORF">COB67_00195</name>
</gene>
<dbReference type="AlphaFoldDB" id="A0A2A4TC70"/>
<organism evidence="1 2">
    <name type="scientific">SAR324 cluster bacterium</name>
    <dbReference type="NCBI Taxonomy" id="2024889"/>
    <lineage>
        <taxon>Bacteria</taxon>
        <taxon>Deltaproteobacteria</taxon>
        <taxon>SAR324 cluster</taxon>
    </lineage>
</organism>
<evidence type="ECO:0000313" key="1">
    <source>
        <dbReference type="EMBL" id="PCI30909.1"/>
    </source>
</evidence>
<reference evidence="2" key="1">
    <citation type="submission" date="2017-08" db="EMBL/GenBank/DDBJ databases">
        <title>A dynamic microbial community with high functional redundancy inhabits the cold, oxic subseafloor aquifer.</title>
        <authorList>
            <person name="Tully B.J."/>
            <person name="Wheat C.G."/>
            <person name="Glazer B.T."/>
            <person name="Huber J.A."/>
        </authorList>
    </citation>
    <scope>NUCLEOTIDE SEQUENCE [LARGE SCALE GENOMIC DNA]</scope>
</reference>
<dbReference type="Proteomes" id="UP000218113">
    <property type="component" value="Unassembled WGS sequence"/>
</dbReference>